<dbReference type="AlphaFoldDB" id="A0A1C5AQT0"/>
<protein>
    <recommendedName>
        <fullName evidence="4">Peptidase inhibitor family I36</fullName>
    </recommendedName>
</protein>
<dbReference type="EMBL" id="FMCU01000023">
    <property type="protein sequence ID" value="SCF47589.1"/>
    <property type="molecule type" value="Genomic_DNA"/>
</dbReference>
<sequence length="136" mass="13648">MLWKSFAIAGAVAGVLVIAPAASAAAPAASAAAPGVSIQGGAGSGNCPQGSLCIWPNWNHPPQGPVETPSLITKTEWTGSIQGFNFYNGTGRDAVISGFQYGTGAPFKNCAPAGGTGGDLYIPANVTKVTWQLTPC</sequence>
<evidence type="ECO:0008006" key="4">
    <source>
        <dbReference type="Google" id="ProtNLM"/>
    </source>
</evidence>
<keyword evidence="1" id="KW-0732">Signal</keyword>
<reference evidence="3" key="1">
    <citation type="submission" date="2016-06" db="EMBL/GenBank/DDBJ databases">
        <authorList>
            <person name="Varghese N."/>
            <person name="Submissions Spin"/>
        </authorList>
    </citation>
    <scope>NUCLEOTIDE SEQUENCE [LARGE SCALE GENOMIC DNA]</scope>
    <source>
        <strain evidence="3">DSM 44100</strain>
    </source>
</reference>
<dbReference type="RefSeq" id="WP_091252874.1">
    <property type="nucleotide sequence ID" value="NZ_FMCU01000023.1"/>
</dbReference>
<gene>
    <name evidence="2" type="ORF">GA0070216_1232</name>
</gene>
<feature type="chain" id="PRO_5008711445" description="Peptidase inhibitor family I36" evidence="1">
    <location>
        <begin position="25"/>
        <end position="136"/>
    </location>
</feature>
<evidence type="ECO:0000313" key="2">
    <source>
        <dbReference type="EMBL" id="SCF47589.1"/>
    </source>
</evidence>
<name>A0A1C5AQT0_9ACTN</name>
<dbReference type="Proteomes" id="UP000198797">
    <property type="component" value="Unassembled WGS sequence"/>
</dbReference>
<evidence type="ECO:0000313" key="3">
    <source>
        <dbReference type="Proteomes" id="UP000198797"/>
    </source>
</evidence>
<keyword evidence="3" id="KW-1185">Reference proteome</keyword>
<feature type="signal peptide" evidence="1">
    <location>
        <begin position="1"/>
        <end position="24"/>
    </location>
</feature>
<proteinExistence type="predicted"/>
<organism evidence="2 3">
    <name type="scientific">Micromonospora matsumotoense</name>
    <dbReference type="NCBI Taxonomy" id="121616"/>
    <lineage>
        <taxon>Bacteria</taxon>
        <taxon>Bacillati</taxon>
        <taxon>Actinomycetota</taxon>
        <taxon>Actinomycetes</taxon>
        <taxon>Micromonosporales</taxon>
        <taxon>Micromonosporaceae</taxon>
        <taxon>Micromonospora</taxon>
    </lineage>
</organism>
<dbReference type="OrthoDB" id="3393580at2"/>
<accession>A0A1C5AQT0</accession>
<evidence type="ECO:0000256" key="1">
    <source>
        <dbReference type="SAM" id="SignalP"/>
    </source>
</evidence>